<dbReference type="RefSeq" id="WP_213889740.1">
    <property type="nucleotide sequence ID" value="NZ_JAGFNU010000007.1"/>
</dbReference>
<dbReference type="EMBL" id="JBHMEA010000051">
    <property type="protein sequence ID" value="MFB9233818.1"/>
    <property type="molecule type" value="Genomic_DNA"/>
</dbReference>
<keyword evidence="3" id="KW-1185">Reference proteome</keyword>
<sequence>MTKVMLLALAIAVYLTPKIFGFFGFEGAPNDLNSWGRIMTELGLSNIVAIAVLLFAGFLLWKEYRIRKRYHPRYRALQSYFSPWSNTVLSRVKFLDRGLVIKSIYRSWTEIEGGLAKSRNDFVTKGAMEVEGLGLSAVSQTLRPIKVKRCYFKSRESGQEVDASLNGQLGWDSATIKPGSVMTFFAKFDPKTNLSVPDFRSAWPSFEFILETEKFTQKILFKEELVEWLLYDAVTQLNETPKRAMKIAS</sequence>
<comment type="caution">
    <text evidence="2">The sequence shown here is derived from an EMBL/GenBank/DDBJ whole genome shotgun (WGS) entry which is preliminary data.</text>
</comment>
<dbReference type="Proteomes" id="UP001589683">
    <property type="component" value="Unassembled WGS sequence"/>
</dbReference>
<keyword evidence="1" id="KW-1133">Transmembrane helix</keyword>
<accession>A0ABV5JK27</accession>
<protein>
    <submittedName>
        <fullName evidence="2">Uncharacterized protein</fullName>
    </submittedName>
</protein>
<gene>
    <name evidence="2" type="ORF">ACFFUT_18645</name>
</gene>
<proteinExistence type="predicted"/>
<name>A0ABV5JK27_9RHOB</name>
<organism evidence="2 3">
    <name type="scientific">Pseudohalocynthiibacter aestuariivivens</name>
    <dbReference type="NCBI Taxonomy" id="1591409"/>
    <lineage>
        <taxon>Bacteria</taxon>
        <taxon>Pseudomonadati</taxon>
        <taxon>Pseudomonadota</taxon>
        <taxon>Alphaproteobacteria</taxon>
        <taxon>Rhodobacterales</taxon>
        <taxon>Paracoccaceae</taxon>
        <taxon>Pseudohalocynthiibacter</taxon>
    </lineage>
</organism>
<evidence type="ECO:0000256" key="1">
    <source>
        <dbReference type="SAM" id="Phobius"/>
    </source>
</evidence>
<keyword evidence="1" id="KW-0472">Membrane</keyword>
<evidence type="ECO:0000313" key="2">
    <source>
        <dbReference type="EMBL" id="MFB9233818.1"/>
    </source>
</evidence>
<keyword evidence="1" id="KW-0812">Transmembrane</keyword>
<feature type="transmembrane region" description="Helical" evidence="1">
    <location>
        <begin position="45"/>
        <end position="61"/>
    </location>
</feature>
<evidence type="ECO:0000313" key="3">
    <source>
        <dbReference type="Proteomes" id="UP001589683"/>
    </source>
</evidence>
<reference evidence="2 3" key="1">
    <citation type="submission" date="2024-09" db="EMBL/GenBank/DDBJ databases">
        <authorList>
            <person name="Sun Q."/>
            <person name="Mori K."/>
        </authorList>
    </citation>
    <scope>NUCLEOTIDE SEQUENCE [LARGE SCALE GENOMIC DNA]</scope>
    <source>
        <strain evidence="2 3">CECT 8726</strain>
    </source>
</reference>